<dbReference type="PANTHER" id="PTHR33748">
    <property type="entry name" value="PROTEIN CBG04600"/>
    <property type="match status" value="1"/>
</dbReference>
<keyword evidence="2" id="KW-1185">Reference proteome</keyword>
<dbReference type="PANTHER" id="PTHR33748:SF6">
    <property type="entry name" value="TPM_PHOSPHATASE DOMAIN-CONTAINING PROTEIN"/>
    <property type="match status" value="1"/>
</dbReference>
<dbReference type="GO" id="GO:0016020">
    <property type="term" value="C:membrane"/>
    <property type="evidence" value="ECO:0000318"/>
    <property type="project" value="GO_Central"/>
</dbReference>
<name>A0A2A6CG86_PRIPA</name>
<reference evidence="2" key="1">
    <citation type="journal article" date="2008" name="Nat. Genet.">
        <title>The Pristionchus pacificus genome provides a unique perspective on nematode lifestyle and parasitism.</title>
        <authorList>
            <person name="Dieterich C."/>
            <person name="Clifton S.W."/>
            <person name="Schuster L.N."/>
            <person name="Chinwalla A."/>
            <person name="Delehaunty K."/>
            <person name="Dinkelacker I."/>
            <person name="Fulton L."/>
            <person name="Fulton R."/>
            <person name="Godfrey J."/>
            <person name="Minx P."/>
            <person name="Mitreva M."/>
            <person name="Roeseler W."/>
            <person name="Tian H."/>
            <person name="Witte H."/>
            <person name="Yang S.P."/>
            <person name="Wilson R.K."/>
            <person name="Sommer R.J."/>
        </authorList>
    </citation>
    <scope>NUCLEOTIDE SEQUENCE [LARGE SCALE GENOMIC DNA]</scope>
    <source>
        <strain evidence="2">PS312</strain>
    </source>
</reference>
<dbReference type="EnsemblMetazoa" id="PPA22503.1">
    <property type="protein sequence ID" value="PPA22503.1"/>
    <property type="gene ID" value="WBGene00112057"/>
</dbReference>
<dbReference type="Proteomes" id="UP000005239">
    <property type="component" value="Unassembled WGS sequence"/>
</dbReference>
<protein>
    <submittedName>
        <fullName evidence="1">Uncharacterized protein</fullName>
    </submittedName>
</protein>
<dbReference type="AlphaFoldDB" id="A0A2A6CG86"/>
<accession>A0A2A6CG86</accession>
<gene>
    <name evidence="1" type="primary">WBGene00112057</name>
</gene>
<reference evidence="1" key="2">
    <citation type="submission" date="2022-06" db="UniProtKB">
        <authorList>
            <consortium name="EnsemblMetazoa"/>
        </authorList>
    </citation>
    <scope>IDENTIFICATION</scope>
    <source>
        <strain evidence="1">PS312</strain>
    </source>
</reference>
<sequence>MAERIKCVSDRPTRVTRTMCMLFLLSTFVAATVAGEKFFDPTHADFKKCGFDHVSLLCDPDEVLTKAERTRIDNELKVFEPRTSLRKRGEKKGNCSLAGITPAVYVVKDGDEEKIEAITAYMKEEWTLDKSCGNDLMIVLSANETQYHVYRNPNATHQTSLGPYDVAHYINREVDNLTAGKMGAALFNVLRKTLARATAKYPAWKRTAFPNPMRGEHVKCGLKEAGPFCDPDGIFDEEEREVILGNLAIFEEQTRHSPVAVSHNASTFCRDRGYSMGLAVMRKVEGTYNRNPSNFPGGTQKKLTELAHYMINTWKLDEKCGKQFIMAISIDDGFFAVTAPADSLMRMDKFTKYFEANGSLFVRAEVRLALRGIFTSAAEDAHSGALFTLFNRRRRSVTRRL</sequence>
<dbReference type="InterPro" id="IPR033438">
    <property type="entry name" value="MOLO1"/>
</dbReference>
<organism evidence="1 2">
    <name type="scientific">Pristionchus pacificus</name>
    <name type="common">Parasitic nematode worm</name>
    <dbReference type="NCBI Taxonomy" id="54126"/>
    <lineage>
        <taxon>Eukaryota</taxon>
        <taxon>Metazoa</taxon>
        <taxon>Ecdysozoa</taxon>
        <taxon>Nematoda</taxon>
        <taxon>Chromadorea</taxon>
        <taxon>Rhabditida</taxon>
        <taxon>Rhabditina</taxon>
        <taxon>Diplogasteromorpha</taxon>
        <taxon>Diplogasteroidea</taxon>
        <taxon>Neodiplogasteridae</taxon>
        <taxon>Pristionchus</taxon>
    </lineage>
</organism>
<accession>A0A8R1YH85</accession>
<dbReference type="Pfam" id="PF17175">
    <property type="entry name" value="MOLO1"/>
    <property type="match status" value="2"/>
</dbReference>
<dbReference type="Gene3D" id="3.10.310.50">
    <property type="match status" value="1"/>
</dbReference>
<evidence type="ECO:0000313" key="1">
    <source>
        <dbReference type="EnsemblMetazoa" id="PPA22503.1"/>
    </source>
</evidence>
<proteinExistence type="predicted"/>
<dbReference type="GO" id="GO:0005892">
    <property type="term" value="C:acetylcholine-gated channel complex"/>
    <property type="evidence" value="ECO:0007669"/>
    <property type="project" value="InterPro"/>
</dbReference>
<evidence type="ECO:0000313" key="2">
    <source>
        <dbReference type="Proteomes" id="UP000005239"/>
    </source>
</evidence>